<evidence type="ECO:0000313" key="3">
    <source>
        <dbReference type="EMBL" id="BBA73518.1"/>
    </source>
</evidence>
<dbReference type="InterPro" id="IPR036188">
    <property type="entry name" value="FAD/NAD-bd_sf"/>
</dbReference>
<evidence type="ECO:0000259" key="2">
    <source>
        <dbReference type="Pfam" id="PF01266"/>
    </source>
</evidence>
<sequence length="440" mass="48110">MRWLIRYPYFGVTMTYPVTYYSRTKADDFARPTLEREITADVAVIGGGLAGLSAALQMARAGKKVAVLEAESIGFGASGRNGGFVSPGFATGGDAIAARAGGNVARTLHEMSIEGVEFVRQNIASLNIEEAQLSPGIMSVRRYDDGDSLKHYADELYRDYGYKLDFHTTAETRNILNSRRYFQSVTDPNAFHIHPLNYLRALGREIERLGGRIFEHSRVVQLLDHGDGKLVKTAQGQVKAGAVLITTGGYTDGLVGQIKRAYLPIATYVMVSEEAPELIASAIRTTSAIGDNRRAGDYYRVIDGGRRLLWGGRITTRAADTPGVVRELRSEMEGTYPQLASLKTELAWSGLMSYARHLMPQIGKLDRATWYCTAFGGHGLNTTAIGGKVVAEAICGQSDRYKLFEKFGLVWAGGAAGLAAAQLTYWKLQMQDWLAERKAG</sequence>
<dbReference type="PANTHER" id="PTHR13847">
    <property type="entry name" value="SARCOSINE DEHYDROGENASE-RELATED"/>
    <property type="match status" value="1"/>
</dbReference>
<reference evidence="3" key="1">
    <citation type="submission" date="2016-07" db="EMBL/GenBank/DDBJ databases">
        <title>Genomics reveals synergistic degradation of pyrene by five bacteria in a mangrove sediment-derived bacterial consortium.</title>
        <authorList>
            <person name="Wanapaisan P."/>
            <person name="Vejarano F."/>
            <person name="Chakraborty J."/>
            <person name="Shintani M."/>
            <person name="Muangchinda C."/>
            <person name="Laothamteep N."/>
            <person name="Suzuki-Minakuchi C."/>
            <person name="Inoue K."/>
            <person name="Nojiri H."/>
            <person name="Pinyakong O."/>
        </authorList>
    </citation>
    <scope>NUCLEOTIDE SEQUENCE</scope>
    <source>
        <strain evidence="3">PW1</strain>
    </source>
</reference>
<organism evidence="3">
    <name type="scientific">Ochrobactrum sp. PW1</name>
    <dbReference type="NCBI Taxonomy" id="1882222"/>
    <lineage>
        <taxon>Bacteria</taxon>
        <taxon>Pseudomonadati</taxon>
        <taxon>Pseudomonadota</taxon>
        <taxon>Alphaproteobacteria</taxon>
        <taxon>Hyphomicrobiales</taxon>
        <taxon>Brucellaceae</taxon>
        <taxon>Brucella/Ochrobactrum group</taxon>
        <taxon>Ochrobactrum</taxon>
    </lineage>
</organism>
<dbReference type="InterPro" id="IPR006076">
    <property type="entry name" value="FAD-dep_OxRdtase"/>
</dbReference>
<name>A0A292GLD8_9HYPH</name>
<proteinExistence type="predicted"/>
<dbReference type="EMBL" id="LC171366">
    <property type="protein sequence ID" value="BBA73518.1"/>
    <property type="molecule type" value="Genomic_DNA"/>
</dbReference>
<dbReference type="GO" id="GO:0005737">
    <property type="term" value="C:cytoplasm"/>
    <property type="evidence" value="ECO:0007669"/>
    <property type="project" value="TreeGrafter"/>
</dbReference>
<dbReference type="AlphaFoldDB" id="A0A292GLD8"/>
<keyword evidence="1" id="KW-0560">Oxidoreductase</keyword>
<dbReference type="GO" id="GO:0016491">
    <property type="term" value="F:oxidoreductase activity"/>
    <property type="evidence" value="ECO:0007669"/>
    <property type="project" value="UniProtKB-KW"/>
</dbReference>
<dbReference type="Gene3D" id="3.50.50.60">
    <property type="entry name" value="FAD/NAD(P)-binding domain"/>
    <property type="match status" value="1"/>
</dbReference>
<feature type="domain" description="FAD dependent oxidoreductase" evidence="2">
    <location>
        <begin position="41"/>
        <end position="392"/>
    </location>
</feature>
<dbReference type="PANTHER" id="PTHR13847:SF281">
    <property type="entry name" value="FAD DEPENDENT OXIDOREDUCTASE DOMAIN-CONTAINING PROTEIN"/>
    <property type="match status" value="1"/>
</dbReference>
<dbReference type="SUPFAM" id="SSF51905">
    <property type="entry name" value="FAD/NAD(P)-binding domain"/>
    <property type="match status" value="1"/>
</dbReference>
<dbReference type="Pfam" id="PF01266">
    <property type="entry name" value="DAO"/>
    <property type="match status" value="1"/>
</dbReference>
<protein>
    <submittedName>
        <fullName evidence="3">FAD dependent oxidoreductase</fullName>
    </submittedName>
</protein>
<evidence type="ECO:0000256" key="1">
    <source>
        <dbReference type="ARBA" id="ARBA00023002"/>
    </source>
</evidence>
<dbReference type="Gene3D" id="3.30.9.10">
    <property type="entry name" value="D-Amino Acid Oxidase, subunit A, domain 2"/>
    <property type="match status" value="1"/>
</dbReference>
<accession>A0A292GLD8</accession>